<proteinExistence type="predicted"/>
<accession>A0A1G8XS61</accession>
<organism evidence="2 3">
    <name type="scientific">Aliiruegeria lutimaris</name>
    <dbReference type="NCBI Taxonomy" id="571298"/>
    <lineage>
        <taxon>Bacteria</taxon>
        <taxon>Pseudomonadati</taxon>
        <taxon>Pseudomonadota</taxon>
        <taxon>Alphaproteobacteria</taxon>
        <taxon>Rhodobacterales</taxon>
        <taxon>Roseobacteraceae</taxon>
        <taxon>Aliiruegeria</taxon>
    </lineage>
</organism>
<dbReference type="AlphaFoldDB" id="A0A1G8XS61"/>
<evidence type="ECO:0008006" key="4">
    <source>
        <dbReference type="Google" id="ProtNLM"/>
    </source>
</evidence>
<dbReference type="OrthoDB" id="7868311at2"/>
<feature type="compositionally biased region" description="Low complexity" evidence="1">
    <location>
        <begin position="47"/>
        <end position="59"/>
    </location>
</feature>
<dbReference type="STRING" id="571298.SAMN04488026_102718"/>
<protein>
    <recommendedName>
        <fullName evidence="4">TFIIB zinc-binding</fullName>
    </recommendedName>
</protein>
<sequence length="97" mass="10562">MYRNTKLATCCYCGLRAALVLGEDRHSLACGGCGAPLSDLKILPSGKTTKTSSASKTASFDPRSAKKTKSKKRSKPKKSSFRRVFGDILDEIEDIFD</sequence>
<dbReference type="EMBL" id="FNEK01000027">
    <property type="protein sequence ID" value="SDJ93317.1"/>
    <property type="molecule type" value="Genomic_DNA"/>
</dbReference>
<dbReference type="Proteomes" id="UP000199382">
    <property type="component" value="Unassembled WGS sequence"/>
</dbReference>
<dbReference type="RefSeq" id="WP_093157026.1">
    <property type="nucleotide sequence ID" value="NZ_FNEK01000027.1"/>
</dbReference>
<reference evidence="2 3" key="1">
    <citation type="submission" date="2016-10" db="EMBL/GenBank/DDBJ databases">
        <authorList>
            <person name="de Groot N.N."/>
        </authorList>
    </citation>
    <scope>NUCLEOTIDE SEQUENCE [LARGE SCALE GENOMIC DNA]</scope>
    <source>
        <strain evidence="2 3">DSM 25294</strain>
    </source>
</reference>
<gene>
    <name evidence="2" type="ORF">SAMN04488026_102718</name>
</gene>
<evidence type="ECO:0000256" key="1">
    <source>
        <dbReference type="SAM" id="MobiDB-lite"/>
    </source>
</evidence>
<feature type="region of interest" description="Disordered" evidence="1">
    <location>
        <begin position="44"/>
        <end position="80"/>
    </location>
</feature>
<feature type="compositionally biased region" description="Basic residues" evidence="1">
    <location>
        <begin position="65"/>
        <end position="80"/>
    </location>
</feature>
<name>A0A1G8XS61_9RHOB</name>
<keyword evidence="3" id="KW-1185">Reference proteome</keyword>
<evidence type="ECO:0000313" key="3">
    <source>
        <dbReference type="Proteomes" id="UP000199382"/>
    </source>
</evidence>
<evidence type="ECO:0000313" key="2">
    <source>
        <dbReference type="EMBL" id="SDJ93317.1"/>
    </source>
</evidence>